<name>S7Y6S5_ACIJU</name>
<dbReference type="AlphaFoldDB" id="S7Y6S5"/>
<accession>S7Y6S5</accession>
<sequence>MSSRIFTELQSISKSCLNAVTLRFIENLPKKPYCTDDLGFGLKINPKKYAIKQSYIQFNHPQWRKYIVIDIDNKAAIIDLIYENSHLPLPNLVIENKDNGKAHFIYELIDAVSFTENSSIKAQRYYEAVRHSLTAELGGDKAYTGLICKNPLSPEWRTHCFKDEPYHLKELAAHLDLESPGYPDLHIQTKSIEAEQISLGRNDLVFNTVRHKAYVDIREFKKIGATFQSWLKHVHDLVANNNATLVNPLPYVEVKSISKSIAKYCWKQHAECHRQFCERQKMKGKKGGRKNALKFDPVRKMARHLFLLGKAKGEISKLLDVSYRSILRYTADIQDYPRFKLTLEYIQAARKIFVHCDNSQNQVLAPVGVLFRTLAILNNLASYHLDDLYPMEDKVGIFYCFDTLKPS</sequence>
<evidence type="ECO:0000313" key="1">
    <source>
        <dbReference type="EMBL" id="EPR86869.1"/>
    </source>
</evidence>
<protein>
    <submittedName>
        <fullName evidence="1">Rep protein</fullName>
    </submittedName>
</protein>
<dbReference type="Proteomes" id="UP000018420">
    <property type="component" value="Unassembled WGS sequence"/>
</dbReference>
<comment type="caution">
    <text evidence="1">The sequence shown here is derived from an EMBL/GenBank/DDBJ whole genome shotgun (WGS) entry which is preliminary data.</text>
</comment>
<dbReference type="Gene3D" id="1.10.340.50">
    <property type="match status" value="1"/>
</dbReference>
<dbReference type="PATRIC" id="fig|1330047.3.peg.725"/>
<dbReference type="InterPro" id="IPR004322">
    <property type="entry name" value="Plasmid_replicase_bac"/>
</dbReference>
<dbReference type="RefSeq" id="WP_004907678.1">
    <property type="nucleotide sequence ID" value="NZ_ASYZ01000033.1"/>
</dbReference>
<gene>
    <name evidence="1" type="ORF">L292_2103</name>
</gene>
<evidence type="ECO:0000313" key="2">
    <source>
        <dbReference type="Proteomes" id="UP000018420"/>
    </source>
</evidence>
<dbReference type="Pfam" id="PF03090">
    <property type="entry name" value="Replicase"/>
    <property type="match status" value="1"/>
</dbReference>
<organism evidence="1 2">
    <name type="scientific">Acinetobacter junii CIP 107470 = MTCC 11364</name>
    <dbReference type="NCBI Taxonomy" id="1217666"/>
    <lineage>
        <taxon>Bacteria</taxon>
        <taxon>Pseudomonadati</taxon>
        <taxon>Pseudomonadota</taxon>
        <taxon>Gammaproteobacteria</taxon>
        <taxon>Moraxellales</taxon>
        <taxon>Moraxellaceae</taxon>
        <taxon>Acinetobacter</taxon>
    </lineage>
</organism>
<reference evidence="1 2" key="1">
    <citation type="submission" date="2013-05" db="EMBL/GenBank/DDBJ databases">
        <title>Genome assembly of Acinetobacter junii MTCC 11364.</title>
        <authorList>
            <person name="Khatri I."/>
            <person name="Singh N.K."/>
            <person name="Subramanian S."/>
            <person name="Mayilraj S."/>
        </authorList>
    </citation>
    <scope>NUCLEOTIDE SEQUENCE [LARGE SCALE GENOMIC DNA]</scope>
    <source>
        <strain evidence="1 2">MTCC 11364</strain>
    </source>
</reference>
<dbReference type="EMBL" id="ASYZ01000033">
    <property type="protein sequence ID" value="EPR86869.1"/>
    <property type="molecule type" value="Genomic_DNA"/>
</dbReference>
<proteinExistence type="predicted"/>